<feature type="non-terminal residue" evidence="5">
    <location>
        <position position="262"/>
    </location>
</feature>
<accession>X0WLL2</accession>
<dbReference type="InterPro" id="IPR027417">
    <property type="entry name" value="P-loop_NTPase"/>
</dbReference>
<reference evidence="5" key="1">
    <citation type="journal article" date="2014" name="Front. Microbiol.">
        <title>High frequency of phylogenetically diverse reductive dehalogenase-homologous genes in deep subseafloor sedimentary metagenomes.</title>
        <authorList>
            <person name="Kawai M."/>
            <person name="Futagami T."/>
            <person name="Toyoda A."/>
            <person name="Takaki Y."/>
            <person name="Nishi S."/>
            <person name="Hori S."/>
            <person name="Arai W."/>
            <person name="Tsubouchi T."/>
            <person name="Morono Y."/>
            <person name="Uchiyama I."/>
            <person name="Ito T."/>
            <person name="Fujiyama A."/>
            <person name="Inagaki F."/>
            <person name="Takami H."/>
        </authorList>
    </citation>
    <scope>NUCLEOTIDE SEQUENCE</scope>
    <source>
        <strain evidence="5">Expedition CK06-06</strain>
    </source>
</reference>
<dbReference type="PANTHER" id="PTHR35372">
    <property type="entry name" value="ATP BINDING PROTEIN-RELATED"/>
    <property type="match status" value="1"/>
</dbReference>
<dbReference type="Pfam" id="PF08706">
    <property type="entry name" value="D5_N"/>
    <property type="match status" value="1"/>
</dbReference>
<evidence type="ECO:0000256" key="2">
    <source>
        <dbReference type="ARBA" id="ARBA00022801"/>
    </source>
</evidence>
<comment type="caution">
    <text evidence="5">The sequence shown here is derived from an EMBL/GenBank/DDBJ whole genome shotgun (WGS) entry which is preliminary data.</text>
</comment>
<evidence type="ECO:0000256" key="1">
    <source>
        <dbReference type="ARBA" id="ARBA00022741"/>
    </source>
</evidence>
<gene>
    <name evidence="5" type="ORF">S01H1_47930</name>
</gene>
<dbReference type="InterPro" id="IPR051620">
    <property type="entry name" value="ORF904-like_C"/>
</dbReference>
<dbReference type="GO" id="GO:0005524">
    <property type="term" value="F:ATP binding"/>
    <property type="evidence" value="ECO:0007669"/>
    <property type="project" value="UniProtKB-KW"/>
</dbReference>
<dbReference type="SUPFAM" id="SSF52540">
    <property type="entry name" value="P-loop containing nucleoside triphosphate hydrolases"/>
    <property type="match status" value="1"/>
</dbReference>
<proteinExistence type="predicted"/>
<evidence type="ECO:0000259" key="4">
    <source>
        <dbReference type="PROSITE" id="PS51206"/>
    </source>
</evidence>
<feature type="domain" description="SF3 helicase" evidence="4">
    <location>
        <begin position="75"/>
        <end position="236"/>
    </location>
</feature>
<feature type="non-terminal residue" evidence="5">
    <location>
        <position position="1"/>
    </location>
</feature>
<dbReference type="InterPro" id="IPR014015">
    <property type="entry name" value="Helicase_SF3_DNA-vir"/>
</dbReference>
<protein>
    <recommendedName>
        <fullName evidence="4">SF3 helicase domain-containing protein</fullName>
    </recommendedName>
</protein>
<name>X0WLL2_9ZZZZ</name>
<dbReference type="GO" id="GO:0016787">
    <property type="term" value="F:hydrolase activity"/>
    <property type="evidence" value="ECO:0007669"/>
    <property type="project" value="UniProtKB-KW"/>
</dbReference>
<dbReference type="AlphaFoldDB" id="X0WLL2"/>
<dbReference type="PANTHER" id="PTHR35372:SF2">
    <property type="entry name" value="SF3 HELICASE DOMAIN-CONTAINING PROTEIN"/>
    <property type="match status" value="1"/>
</dbReference>
<keyword evidence="1" id="KW-0547">Nucleotide-binding</keyword>
<dbReference type="InterPro" id="IPR014818">
    <property type="entry name" value="Phage/plasmid_primase_P4_C"/>
</dbReference>
<dbReference type="InterPro" id="IPR045455">
    <property type="entry name" value="NrS-1_pol-like_helicase"/>
</dbReference>
<dbReference type="PROSITE" id="PS51206">
    <property type="entry name" value="SF3_HELICASE_1"/>
    <property type="match status" value="1"/>
</dbReference>
<dbReference type="InterPro" id="IPR006500">
    <property type="entry name" value="Helicase_put_C_phage/plasmid"/>
</dbReference>
<sequence>DKNFLDKLDANPMLLCFKNGVVDFEKKEFRPGRPEDFCSLCTRSEYVELDDHDPEQLKIRAEVETFLAQLFPDPELREYMIESLAAVLRGDNKNQTFNILTGSGRNGKSKLIDLMGLVLGDYKGTVPLTLITNKRGSIGSVSPEVAGLKGLRYAVMQEPSKGMQINEGVMKELTGGDPISGRKLFHDTITFKPQFSLAVCTNHLFDIKSTDDGTWRRIRVCPFVSKFVPKPYKDPLIDCEHQFLCDKDIDKNFTRWAPILTA</sequence>
<evidence type="ECO:0000313" key="5">
    <source>
        <dbReference type="EMBL" id="GAG25398.1"/>
    </source>
</evidence>
<dbReference type="Pfam" id="PF19263">
    <property type="entry name" value="DUF5906"/>
    <property type="match status" value="1"/>
</dbReference>
<dbReference type="Gene3D" id="3.40.50.300">
    <property type="entry name" value="P-loop containing nucleotide triphosphate hydrolases"/>
    <property type="match status" value="1"/>
</dbReference>
<keyword evidence="3" id="KW-0067">ATP-binding</keyword>
<keyword evidence="2" id="KW-0378">Hydrolase</keyword>
<dbReference type="NCBIfam" id="TIGR01613">
    <property type="entry name" value="primase_Cterm"/>
    <property type="match status" value="1"/>
</dbReference>
<evidence type="ECO:0000256" key="3">
    <source>
        <dbReference type="ARBA" id="ARBA00022840"/>
    </source>
</evidence>
<dbReference type="EMBL" id="BARS01030747">
    <property type="protein sequence ID" value="GAG25398.1"/>
    <property type="molecule type" value="Genomic_DNA"/>
</dbReference>
<organism evidence="5">
    <name type="scientific">marine sediment metagenome</name>
    <dbReference type="NCBI Taxonomy" id="412755"/>
    <lineage>
        <taxon>unclassified sequences</taxon>
        <taxon>metagenomes</taxon>
        <taxon>ecological metagenomes</taxon>
    </lineage>
</organism>